<dbReference type="PROSITE" id="PS00237">
    <property type="entry name" value="G_PROTEIN_RECEP_F1_1"/>
    <property type="match status" value="2"/>
</dbReference>
<dbReference type="GO" id="GO:0045028">
    <property type="term" value="F:G protein-coupled purinergic nucleotide receptor activity"/>
    <property type="evidence" value="ECO:0007669"/>
    <property type="project" value="TreeGrafter"/>
</dbReference>
<keyword evidence="6 11" id="KW-0472">Membrane</keyword>
<evidence type="ECO:0000313" key="13">
    <source>
        <dbReference type="EMBL" id="TKS80936.1"/>
    </source>
</evidence>
<name>A0A4U5UZV4_COLLU</name>
<protein>
    <submittedName>
        <fullName evidence="13">P2Y purinoceptor 13</fullName>
    </submittedName>
</protein>
<sequence length="968" mass="109384">MINCQPLREGQGVTVQPRIQQALQTAAVTALFLKAILTNSTCSRDNVLKTVVFPVLYSFLFLVGLSLNAVAVWVFFRIPSKSHFIIYLKNIVVADVIMTFTFPFKVLSDSNMASIGLRIFVCRVSSVLFYLTMYISILFFGLISIDRCRKTLKPFRGTNAARELYRSYSRTKAHSSGGSVHRASSGTTTRNPGQAKRKMSANVFLVLAVFFVCFVPFHFARVPYTMSQTRGVFDCKLKLFLFQLKESTLFLSSLNSLLDPLIYFFLSAAAVFMDLHPSGLTDWHTLVILLVKVLNPEATHPEAKEKAIADLMMESNVDEFSFSGCHSFNLVPVNVAVSYLYFFLFPISLLLNVVAAWVSLHLRSTSTFIVYLKNLVASDLLMTLTLPTFAANLLPEATVELEVFSCRFSSVIYYNCLYTSITLMGLISLDRFFKIVRPWVLGQNLVFSYVMATLVWVVLFGTTVIPTIVLTDQEPVNNTTDNFCMSLKRPAGLTLHKSVVMFMEILFWLVTILIVFCYICITLKVLQSFRNSGSKNNHGKKKTKLRVFSILLVFFVCFVPLHVIRIPFALNEIFERNVCIDVWVTILKRFATWVAITGTCLDPLLYVYLCREYKEKLVELMKARGICVWKISSVSETPIVSLHRYTAAALTQIGQTWNVNLGIFSFDINQQTFLLNGAAAWVSLHLKSNSTFMVYLKNLVAADIVMTLTIPFTVAKDLLDGSNTFPVISCFASPIFYSTKYTCIGLLGLISVDRFFKIMTPHNKLFGQNLTFSKVLSGSVWVILFGSVALPNMILSNQVANVTDSCMQLKGPAGLEFHHIIVIYVNVFFWLVSGVIMVCYICITHKVLQSFKNSGSNNDQGKQKIKLRVFLVVIVFFLSFGPYHLIRFPYTFHQVSNSSYTSCSYLKQKMAKEVSLWFATTNTCMNPLLYIFLCREFKEKLMSMVENVCIPFKGAAEKAEEELPQSRV</sequence>
<dbReference type="PANTHER" id="PTHR24233">
    <property type="entry name" value="P2Y PURINOCEPTOR-RELATED G-PROTEIN COUPLED RECEPTOR"/>
    <property type="match status" value="1"/>
</dbReference>
<feature type="transmembrane region" description="Helical" evidence="11">
    <location>
        <begin position="199"/>
        <end position="219"/>
    </location>
</feature>
<evidence type="ECO:0000256" key="2">
    <source>
        <dbReference type="ARBA" id="ARBA00022475"/>
    </source>
</evidence>
<dbReference type="PRINTS" id="PR00237">
    <property type="entry name" value="GPCRRHODOPSN"/>
</dbReference>
<dbReference type="PANTHER" id="PTHR24233:SF10">
    <property type="entry name" value="P2Y PURINOCEPTOR 13"/>
    <property type="match status" value="1"/>
</dbReference>
<reference evidence="13 14" key="1">
    <citation type="submission" date="2019-01" db="EMBL/GenBank/DDBJ databases">
        <title>Genome Assembly of Collichthys lucidus.</title>
        <authorList>
            <person name="Cai M."/>
            <person name="Xiao S."/>
        </authorList>
    </citation>
    <scope>NUCLEOTIDE SEQUENCE [LARGE SCALE GENOMIC DNA]</scope>
    <source>
        <strain evidence="13">JT15FE1705JMU</strain>
        <tissue evidence="13">Muscle</tissue>
    </source>
</reference>
<evidence type="ECO:0000313" key="14">
    <source>
        <dbReference type="Proteomes" id="UP000298787"/>
    </source>
</evidence>
<comment type="subcellular location">
    <subcellularLocation>
        <location evidence="1">Cell membrane</location>
        <topology evidence="1">Multi-pass membrane protein</topology>
    </subcellularLocation>
</comment>
<organism evidence="13 14">
    <name type="scientific">Collichthys lucidus</name>
    <name type="common">Big head croaker</name>
    <name type="synonym">Sciaena lucida</name>
    <dbReference type="NCBI Taxonomy" id="240159"/>
    <lineage>
        <taxon>Eukaryota</taxon>
        <taxon>Metazoa</taxon>
        <taxon>Chordata</taxon>
        <taxon>Craniata</taxon>
        <taxon>Vertebrata</taxon>
        <taxon>Euteleostomi</taxon>
        <taxon>Actinopterygii</taxon>
        <taxon>Neopterygii</taxon>
        <taxon>Teleostei</taxon>
        <taxon>Neoteleostei</taxon>
        <taxon>Acanthomorphata</taxon>
        <taxon>Eupercaria</taxon>
        <taxon>Sciaenidae</taxon>
        <taxon>Collichthys</taxon>
    </lineage>
</organism>
<keyword evidence="4 11" id="KW-1133">Transmembrane helix</keyword>
<feature type="transmembrane region" description="Helical" evidence="11">
    <location>
        <begin position="370"/>
        <end position="391"/>
    </location>
</feature>
<feature type="transmembrane region" description="Helical" evidence="11">
    <location>
        <begin position="339"/>
        <end position="358"/>
    </location>
</feature>
<gene>
    <name evidence="13" type="ORF">D9C73_015040</name>
</gene>
<dbReference type="Pfam" id="PF00001">
    <property type="entry name" value="7tm_1"/>
    <property type="match status" value="4"/>
</dbReference>
<dbReference type="InterPro" id="IPR000276">
    <property type="entry name" value="GPCR_Rhodpsn"/>
</dbReference>
<keyword evidence="2" id="KW-1003">Cell membrane</keyword>
<dbReference type="GO" id="GO:0005886">
    <property type="term" value="C:plasma membrane"/>
    <property type="evidence" value="ECO:0007669"/>
    <property type="project" value="UniProtKB-SubCell"/>
</dbReference>
<feature type="transmembrane region" description="Helical" evidence="11">
    <location>
        <begin position="590"/>
        <end position="609"/>
    </location>
</feature>
<dbReference type="Gene3D" id="1.20.1070.10">
    <property type="entry name" value="Rhodopsin 7-helix transmembrane proteins"/>
    <property type="match status" value="4"/>
</dbReference>
<evidence type="ECO:0000256" key="3">
    <source>
        <dbReference type="ARBA" id="ARBA00022692"/>
    </source>
</evidence>
<feature type="compositionally biased region" description="Polar residues" evidence="10">
    <location>
        <begin position="169"/>
        <end position="192"/>
    </location>
</feature>
<keyword evidence="3 9" id="KW-0812">Transmembrane</keyword>
<dbReference type="AlphaFoldDB" id="A0A4U5UZV4"/>
<keyword evidence="7 9" id="KW-0675">Receptor</keyword>
<feature type="domain" description="G-protein coupled receptors family 1 profile" evidence="12">
    <location>
        <begin position="67"/>
        <end position="275"/>
    </location>
</feature>
<proteinExistence type="inferred from homology"/>
<accession>A0A4U5UZV4</accession>
<dbReference type="Proteomes" id="UP000298787">
    <property type="component" value="Chromosome 13"/>
</dbReference>
<evidence type="ECO:0000256" key="5">
    <source>
        <dbReference type="ARBA" id="ARBA00023040"/>
    </source>
</evidence>
<dbReference type="SUPFAM" id="SSF81321">
    <property type="entry name" value="Family A G protein-coupled receptor-like"/>
    <property type="match status" value="3"/>
</dbReference>
<feature type="transmembrane region" description="Helical" evidence="11">
    <location>
        <begin position="694"/>
        <end position="715"/>
    </location>
</feature>
<evidence type="ECO:0000256" key="4">
    <source>
        <dbReference type="ARBA" id="ARBA00022989"/>
    </source>
</evidence>
<feature type="domain" description="G-protein coupled receptors family 1 profile" evidence="12">
    <location>
        <begin position="351"/>
        <end position="606"/>
    </location>
</feature>
<feature type="transmembrane region" description="Helical" evidence="11">
    <location>
        <begin position="411"/>
        <end position="433"/>
    </location>
</feature>
<feature type="domain" description="G-protein coupled receptors family 1 profile" evidence="12">
    <location>
        <begin position="675"/>
        <end position="930"/>
    </location>
</feature>
<keyword evidence="14" id="KW-1185">Reference proteome</keyword>
<feature type="transmembrane region" description="Helical" evidence="11">
    <location>
        <begin position="547"/>
        <end position="570"/>
    </location>
</feature>
<evidence type="ECO:0000256" key="10">
    <source>
        <dbReference type="SAM" id="MobiDB-lite"/>
    </source>
</evidence>
<feature type="transmembrane region" description="Helical" evidence="11">
    <location>
        <begin position="776"/>
        <end position="795"/>
    </location>
</feature>
<feature type="transmembrane region" description="Helical" evidence="11">
    <location>
        <begin position="505"/>
        <end position="526"/>
    </location>
</feature>
<feature type="transmembrane region" description="Helical" evidence="11">
    <location>
        <begin position="55"/>
        <end position="76"/>
    </location>
</feature>
<evidence type="ECO:0000256" key="7">
    <source>
        <dbReference type="ARBA" id="ARBA00023170"/>
    </source>
</evidence>
<feature type="transmembrane region" description="Helical" evidence="11">
    <location>
        <begin position="817"/>
        <end position="844"/>
    </location>
</feature>
<dbReference type="PROSITE" id="PS50262">
    <property type="entry name" value="G_PROTEIN_RECEP_F1_2"/>
    <property type="match status" value="3"/>
</dbReference>
<feature type="transmembrane region" description="Helical" evidence="11">
    <location>
        <begin position="445"/>
        <end position="469"/>
    </location>
</feature>
<feature type="region of interest" description="Disordered" evidence="10">
    <location>
        <begin position="169"/>
        <end position="194"/>
    </location>
</feature>
<evidence type="ECO:0000256" key="6">
    <source>
        <dbReference type="ARBA" id="ARBA00023136"/>
    </source>
</evidence>
<evidence type="ECO:0000256" key="8">
    <source>
        <dbReference type="ARBA" id="ARBA00023224"/>
    </source>
</evidence>
<feature type="transmembrane region" description="Helical" evidence="11">
    <location>
        <begin position="914"/>
        <end position="934"/>
    </location>
</feature>
<feature type="transmembrane region" description="Helical" evidence="11">
    <location>
        <begin position="127"/>
        <end position="145"/>
    </location>
</feature>
<dbReference type="InterPro" id="IPR017452">
    <property type="entry name" value="GPCR_Rhodpsn_7TM"/>
</dbReference>
<evidence type="ECO:0000259" key="12">
    <source>
        <dbReference type="PROSITE" id="PS50262"/>
    </source>
</evidence>
<comment type="similarity">
    <text evidence="9">Belongs to the G-protein coupled receptor 1 family.</text>
</comment>
<feature type="transmembrane region" description="Helical" evidence="11">
    <location>
        <begin position="865"/>
        <end position="886"/>
    </location>
</feature>
<feature type="transmembrane region" description="Helical" evidence="11">
    <location>
        <begin position="88"/>
        <end position="107"/>
    </location>
</feature>
<evidence type="ECO:0000256" key="9">
    <source>
        <dbReference type="RuleBase" id="RU000688"/>
    </source>
</evidence>
<dbReference type="EMBL" id="CM014090">
    <property type="protein sequence ID" value="TKS80936.1"/>
    <property type="molecule type" value="Genomic_DNA"/>
</dbReference>
<keyword evidence="5 9" id="KW-0297">G-protein coupled receptor</keyword>
<evidence type="ECO:0000256" key="11">
    <source>
        <dbReference type="SAM" id="Phobius"/>
    </source>
</evidence>
<keyword evidence="8 9" id="KW-0807">Transducer</keyword>
<feature type="transmembrane region" description="Helical" evidence="11">
    <location>
        <begin position="735"/>
        <end position="756"/>
    </location>
</feature>
<evidence type="ECO:0000256" key="1">
    <source>
        <dbReference type="ARBA" id="ARBA00004651"/>
    </source>
</evidence>